<protein>
    <submittedName>
        <fullName evidence="1">Uncharacterized protein</fullName>
    </submittedName>
</protein>
<accession>A0A6N9Z4K2</accession>
<proteinExistence type="predicted"/>
<sequence length="84" mass="9411">MNEPYFRSSNLDYSSPTIEVRFNIVGVRLSALLSPVDADNQRYADVLGVQRATRTGTMREIVHIGCVLNGNRHYVQVIVTSART</sequence>
<dbReference type="EMBL" id="WHZW01000010">
    <property type="protein sequence ID" value="NEG89532.1"/>
    <property type="molecule type" value="Genomic_DNA"/>
</dbReference>
<name>A0A6N9Z4K2_9BIFI</name>
<evidence type="ECO:0000313" key="1">
    <source>
        <dbReference type="EMBL" id="NEG89532.1"/>
    </source>
</evidence>
<comment type="caution">
    <text evidence="1">The sequence shown here is derived from an EMBL/GenBank/DDBJ whole genome shotgun (WGS) entry which is preliminary data.</text>
</comment>
<keyword evidence="2" id="KW-1185">Reference proteome</keyword>
<evidence type="ECO:0000313" key="2">
    <source>
        <dbReference type="Proteomes" id="UP000469194"/>
    </source>
</evidence>
<dbReference type="AlphaFoldDB" id="A0A6N9Z4K2"/>
<reference evidence="1 2" key="1">
    <citation type="submission" date="2019-10" db="EMBL/GenBank/DDBJ databases">
        <title>Bifidobacterium from non-human primates.</title>
        <authorList>
            <person name="Modesto M."/>
        </authorList>
    </citation>
    <scope>NUCLEOTIDE SEQUENCE [LARGE SCALE GENOMIC DNA]</scope>
    <source>
        <strain evidence="1 2">TRE17</strain>
    </source>
</reference>
<organism evidence="1 2">
    <name type="scientific">Bifidobacterium aerophilum</name>
    <dbReference type="NCBI Taxonomy" id="1798155"/>
    <lineage>
        <taxon>Bacteria</taxon>
        <taxon>Bacillati</taxon>
        <taxon>Actinomycetota</taxon>
        <taxon>Actinomycetes</taxon>
        <taxon>Bifidobacteriales</taxon>
        <taxon>Bifidobacteriaceae</taxon>
        <taxon>Bifidobacterium</taxon>
    </lineage>
</organism>
<dbReference type="Proteomes" id="UP000469194">
    <property type="component" value="Unassembled WGS sequence"/>
</dbReference>
<gene>
    <name evidence="1" type="ORF">GFD25_05930</name>
</gene>